<dbReference type="Gene3D" id="3.40.50.1000">
    <property type="entry name" value="HAD superfamily/HAD-like"/>
    <property type="match status" value="1"/>
</dbReference>
<name>A0A9D1W3W6_9FIRM</name>
<dbReference type="Gene3D" id="1.10.150.240">
    <property type="entry name" value="Putative phosphatase, domain 2"/>
    <property type="match status" value="1"/>
</dbReference>
<evidence type="ECO:0000313" key="1">
    <source>
        <dbReference type="EMBL" id="HIX52038.1"/>
    </source>
</evidence>
<dbReference type="EMBL" id="DXEU01000078">
    <property type="protein sequence ID" value="HIX52038.1"/>
    <property type="molecule type" value="Genomic_DNA"/>
</dbReference>
<comment type="caution">
    <text evidence="1">The sequence shown here is derived from an EMBL/GenBank/DDBJ whole genome shotgun (WGS) entry which is preliminary data.</text>
</comment>
<dbReference type="InterPro" id="IPR023214">
    <property type="entry name" value="HAD_sf"/>
</dbReference>
<dbReference type="InterPro" id="IPR036412">
    <property type="entry name" value="HAD-like_sf"/>
</dbReference>
<gene>
    <name evidence="1" type="ORF">IAA28_04455</name>
</gene>
<dbReference type="NCBIfam" id="TIGR01509">
    <property type="entry name" value="HAD-SF-IA-v3"/>
    <property type="match status" value="1"/>
</dbReference>
<proteinExistence type="predicted"/>
<sequence length="228" mass="25059">MEQLIEKKAFLFDLDGTLVDSMWMWKAIDVEYLGRFGLGCPEDLQKVIEGMSFTETAVYFKERFGIKRSVEEIKADWVEMSLEKYKNEVPLKEGARQLLDWARSRGIRMGIATSNGRAMVDAVLDSLSIGGYFDQVTTACEVASGKPAPDIYLKVASDLGVGPGDCAVFEDVPAGIQAGKAAGMLVVAVDDDFSAHMDAEKRRLADCHIHSFLDLFGEGKEKGRGICS</sequence>
<dbReference type="SUPFAM" id="SSF56784">
    <property type="entry name" value="HAD-like"/>
    <property type="match status" value="1"/>
</dbReference>
<organism evidence="1 2">
    <name type="scientific">Candidatus Lachnoclostridium stercoripullorum</name>
    <dbReference type="NCBI Taxonomy" id="2838635"/>
    <lineage>
        <taxon>Bacteria</taxon>
        <taxon>Bacillati</taxon>
        <taxon>Bacillota</taxon>
        <taxon>Clostridia</taxon>
        <taxon>Lachnospirales</taxon>
        <taxon>Lachnospiraceae</taxon>
    </lineage>
</organism>
<dbReference type="GO" id="GO:0016791">
    <property type="term" value="F:phosphatase activity"/>
    <property type="evidence" value="ECO:0007669"/>
    <property type="project" value="TreeGrafter"/>
</dbReference>
<dbReference type="SFLD" id="SFLDG01135">
    <property type="entry name" value="C1.5.6:_HAD__Beta-PGM__Phospha"/>
    <property type="match status" value="1"/>
</dbReference>
<dbReference type="SFLD" id="SFLDG01129">
    <property type="entry name" value="C1.5:_HAD__Beta-PGM__Phosphata"/>
    <property type="match status" value="1"/>
</dbReference>
<dbReference type="SFLD" id="SFLDS00003">
    <property type="entry name" value="Haloacid_Dehalogenase"/>
    <property type="match status" value="1"/>
</dbReference>
<dbReference type="PANTHER" id="PTHR18901">
    <property type="entry name" value="2-DEOXYGLUCOSE-6-PHOSPHATE PHOSPHATASE 2"/>
    <property type="match status" value="1"/>
</dbReference>
<evidence type="ECO:0000313" key="2">
    <source>
        <dbReference type="Proteomes" id="UP000886780"/>
    </source>
</evidence>
<dbReference type="Proteomes" id="UP000886780">
    <property type="component" value="Unassembled WGS sequence"/>
</dbReference>
<reference evidence="1" key="2">
    <citation type="submission" date="2021-04" db="EMBL/GenBank/DDBJ databases">
        <authorList>
            <person name="Gilroy R."/>
        </authorList>
    </citation>
    <scope>NUCLEOTIDE SEQUENCE</scope>
    <source>
        <strain evidence="1">ChiGjej4B4-12881</strain>
    </source>
</reference>
<dbReference type="CDD" id="cd07505">
    <property type="entry name" value="HAD_BPGM-like"/>
    <property type="match status" value="1"/>
</dbReference>
<dbReference type="AlphaFoldDB" id="A0A9D1W3W6"/>
<dbReference type="InterPro" id="IPR023198">
    <property type="entry name" value="PGP-like_dom2"/>
</dbReference>
<dbReference type="PRINTS" id="PR00413">
    <property type="entry name" value="HADHALOGNASE"/>
</dbReference>
<reference evidence="1" key="1">
    <citation type="journal article" date="2021" name="PeerJ">
        <title>Extensive microbial diversity within the chicken gut microbiome revealed by metagenomics and culture.</title>
        <authorList>
            <person name="Gilroy R."/>
            <person name="Ravi A."/>
            <person name="Getino M."/>
            <person name="Pursley I."/>
            <person name="Horton D.L."/>
            <person name="Alikhan N.F."/>
            <person name="Baker D."/>
            <person name="Gharbi K."/>
            <person name="Hall N."/>
            <person name="Watson M."/>
            <person name="Adriaenssens E.M."/>
            <person name="Foster-Nyarko E."/>
            <person name="Jarju S."/>
            <person name="Secka A."/>
            <person name="Antonio M."/>
            <person name="Oren A."/>
            <person name="Chaudhuri R.R."/>
            <person name="La Ragione R."/>
            <person name="Hildebrand F."/>
            <person name="Pallen M.J."/>
        </authorList>
    </citation>
    <scope>NUCLEOTIDE SEQUENCE</scope>
    <source>
        <strain evidence="1">ChiGjej4B4-12881</strain>
    </source>
</reference>
<dbReference type="PANTHER" id="PTHR18901:SF38">
    <property type="entry name" value="PSEUDOURIDINE-5'-PHOSPHATASE"/>
    <property type="match status" value="1"/>
</dbReference>
<protein>
    <submittedName>
        <fullName evidence="1">HAD family phosphatase</fullName>
    </submittedName>
</protein>
<accession>A0A9D1W3W6</accession>
<dbReference type="Pfam" id="PF00702">
    <property type="entry name" value="Hydrolase"/>
    <property type="match status" value="1"/>
</dbReference>
<dbReference type="NCBIfam" id="TIGR01549">
    <property type="entry name" value="HAD-SF-IA-v1"/>
    <property type="match status" value="1"/>
</dbReference>
<dbReference type="InterPro" id="IPR006439">
    <property type="entry name" value="HAD-SF_hydro_IA"/>
</dbReference>